<dbReference type="RefSeq" id="WP_184846739.1">
    <property type="nucleotide sequence ID" value="NZ_JACHMN010000003.1"/>
</dbReference>
<dbReference type="GO" id="GO:0016747">
    <property type="term" value="F:acyltransferase activity, transferring groups other than amino-acyl groups"/>
    <property type="evidence" value="ECO:0007669"/>
    <property type="project" value="InterPro"/>
</dbReference>
<evidence type="ECO:0000313" key="2">
    <source>
        <dbReference type="EMBL" id="MBB5874537.1"/>
    </source>
</evidence>
<feature type="domain" description="N-acetyltransferase" evidence="1">
    <location>
        <begin position="54"/>
        <end position="195"/>
    </location>
</feature>
<evidence type="ECO:0000259" key="1">
    <source>
        <dbReference type="PROSITE" id="PS51186"/>
    </source>
</evidence>
<proteinExistence type="predicted"/>
<name>A0A841BZF3_9ACTN</name>
<dbReference type="InterPro" id="IPR052523">
    <property type="entry name" value="Trichothecene_AcTrans"/>
</dbReference>
<dbReference type="InterPro" id="IPR016181">
    <property type="entry name" value="Acyl_CoA_acyltransferase"/>
</dbReference>
<dbReference type="PANTHER" id="PTHR42791:SF1">
    <property type="entry name" value="N-ACETYLTRANSFERASE DOMAIN-CONTAINING PROTEIN"/>
    <property type="match status" value="1"/>
</dbReference>
<dbReference type="Pfam" id="PF00583">
    <property type="entry name" value="Acetyltransf_1"/>
    <property type="match status" value="1"/>
</dbReference>
<sequence>MEIRIGVPGDRQALATTLAEAFDDDPVWTWLLPESQRHERLVRIFGALLRFALPRGHVYTTADRRAVAMWSPPGEWRLPLPALVKAAPDMVRAAGPHLPRLLGRLGAIEKLHGRQGPNHWYLEFIGTATGSRGAGAGSALMGQALQRFDAAGIATYLESSNPRNLGFYRRHGFAVTGEHTFSAGPPQWTLWRDAR</sequence>
<comment type="caution">
    <text evidence="2">The sequence shown here is derived from an EMBL/GenBank/DDBJ whole genome shotgun (WGS) entry which is preliminary data.</text>
</comment>
<evidence type="ECO:0000313" key="3">
    <source>
        <dbReference type="Proteomes" id="UP000587527"/>
    </source>
</evidence>
<dbReference type="Proteomes" id="UP000587527">
    <property type="component" value="Unassembled WGS sequence"/>
</dbReference>
<keyword evidence="2" id="KW-0687">Ribonucleoprotein</keyword>
<accession>A0A841BZF3</accession>
<dbReference type="GO" id="GO:0005840">
    <property type="term" value="C:ribosome"/>
    <property type="evidence" value="ECO:0007669"/>
    <property type="project" value="UniProtKB-KW"/>
</dbReference>
<organism evidence="2 3">
    <name type="scientific">Allocatelliglobosispora scoriae</name>
    <dbReference type="NCBI Taxonomy" id="643052"/>
    <lineage>
        <taxon>Bacteria</taxon>
        <taxon>Bacillati</taxon>
        <taxon>Actinomycetota</taxon>
        <taxon>Actinomycetes</taxon>
        <taxon>Micromonosporales</taxon>
        <taxon>Micromonosporaceae</taxon>
        <taxon>Allocatelliglobosispora</taxon>
    </lineage>
</organism>
<dbReference type="Gene3D" id="3.40.630.30">
    <property type="match status" value="1"/>
</dbReference>
<keyword evidence="3" id="KW-1185">Reference proteome</keyword>
<keyword evidence="2" id="KW-0689">Ribosomal protein</keyword>
<dbReference type="PROSITE" id="PS51186">
    <property type="entry name" value="GNAT"/>
    <property type="match status" value="1"/>
</dbReference>
<gene>
    <name evidence="2" type="ORF">F4553_007971</name>
</gene>
<protein>
    <submittedName>
        <fullName evidence="2">Ribosomal protein S18 acetylase RimI-like enzyme</fullName>
    </submittedName>
</protein>
<reference evidence="2 3" key="1">
    <citation type="submission" date="2020-08" db="EMBL/GenBank/DDBJ databases">
        <title>Sequencing the genomes of 1000 actinobacteria strains.</title>
        <authorList>
            <person name="Klenk H.-P."/>
        </authorList>
    </citation>
    <scope>NUCLEOTIDE SEQUENCE [LARGE SCALE GENOMIC DNA]</scope>
    <source>
        <strain evidence="2 3">DSM 45362</strain>
    </source>
</reference>
<dbReference type="SUPFAM" id="SSF55729">
    <property type="entry name" value="Acyl-CoA N-acyltransferases (Nat)"/>
    <property type="match status" value="1"/>
</dbReference>
<dbReference type="AlphaFoldDB" id="A0A841BZF3"/>
<dbReference type="InterPro" id="IPR000182">
    <property type="entry name" value="GNAT_dom"/>
</dbReference>
<dbReference type="EMBL" id="JACHMN010000003">
    <property type="protein sequence ID" value="MBB5874537.1"/>
    <property type="molecule type" value="Genomic_DNA"/>
</dbReference>
<dbReference type="PANTHER" id="PTHR42791">
    <property type="entry name" value="GNAT FAMILY ACETYLTRANSFERASE"/>
    <property type="match status" value="1"/>
</dbReference>